<keyword evidence="2" id="KW-1185">Reference proteome</keyword>
<sequence>MPGFYQIAAWIDQVEAAHCYASRLPSAPAKRLAPDTQRDAKRRLPLRSIVANQTPMASSSSPRAKRYNLRNDRSEPSRPVAAAPAPDDAGADAAVSDDDDDDDDALSQVTPRARARTTSWMRVAVDAVEASAFSLPPSRASSKRSQSPSKNMADLTTVAGFDNYKLHPKNAQELLGDALALYRAMSRRSQYQGVIPAGVRTHFEAVCPDTALSLADFHYDNDRRRDEYQLRRELDEILEVEAASHDLMTEEEYEPAWNCEVHSSVLRIALRPYEAVNQRNITKASISPKHLVARNTNGAAFDSKMVDFAMCIEPSKDMRRRIKCALSSYMAENPEYVTPSINQTTYPPLRTRPIAVCFETKTPDGSETSARVQLAIWTAAQLEQLRRLFPTADLPTLPVVLASGVRWDVYYVQADKNGVKVIGYQTIGDTESALGIYRLIRCVRDLADWADGSFRQWWERVLAEERTPF</sequence>
<dbReference type="EMBL" id="BSXG01000176">
    <property type="protein sequence ID" value="GME51537.1"/>
    <property type="molecule type" value="Genomic_DNA"/>
</dbReference>
<evidence type="ECO:0000313" key="1">
    <source>
        <dbReference type="EMBL" id="GME51537.1"/>
    </source>
</evidence>
<dbReference type="Proteomes" id="UP001165186">
    <property type="component" value="Unassembled WGS sequence"/>
</dbReference>
<gene>
    <name evidence="1" type="primary">g6561</name>
    <name evidence="1" type="ORF">NpPPO83_00006561</name>
</gene>
<organism evidence="1 2">
    <name type="scientific">Neofusicoccum parvum</name>
    <dbReference type="NCBI Taxonomy" id="310453"/>
    <lineage>
        <taxon>Eukaryota</taxon>
        <taxon>Fungi</taxon>
        <taxon>Dikarya</taxon>
        <taxon>Ascomycota</taxon>
        <taxon>Pezizomycotina</taxon>
        <taxon>Dothideomycetes</taxon>
        <taxon>Dothideomycetes incertae sedis</taxon>
        <taxon>Botryosphaeriales</taxon>
        <taxon>Botryosphaeriaceae</taxon>
        <taxon>Neofusicoccum</taxon>
    </lineage>
</organism>
<accession>A0ACB5SPX9</accession>
<reference evidence="1" key="1">
    <citation type="submission" date="2024-09" db="EMBL/GenBank/DDBJ databases">
        <title>Draft Genome Sequences of Neofusicoccum parvum.</title>
        <authorList>
            <person name="Ashida A."/>
            <person name="Camagna M."/>
            <person name="Tanaka A."/>
            <person name="Takemoto D."/>
        </authorList>
    </citation>
    <scope>NUCLEOTIDE SEQUENCE</scope>
    <source>
        <strain evidence="1">PPO83</strain>
    </source>
</reference>
<proteinExistence type="predicted"/>
<name>A0ACB5SPX9_9PEZI</name>
<comment type="caution">
    <text evidence="1">The sequence shown here is derived from an EMBL/GenBank/DDBJ whole genome shotgun (WGS) entry which is preliminary data.</text>
</comment>
<evidence type="ECO:0000313" key="2">
    <source>
        <dbReference type="Proteomes" id="UP001165186"/>
    </source>
</evidence>
<protein>
    <submittedName>
        <fullName evidence="1">Uncharacterized protein</fullName>
    </submittedName>
</protein>